<dbReference type="Proteomes" id="UP001610444">
    <property type="component" value="Unassembled WGS sequence"/>
</dbReference>
<keyword evidence="7" id="KW-1185">Reference proteome</keyword>
<keyword evidence="4" id="KW-0472">Membrane</keyword>
<dbReference type="GeneID" id="98155445"/>
<sequence>MDLHRNRHEDPGEDTDEDLDKVPKDYGQSSGTKKLRFRPKDRWARYCRAKAIEPLAEQKWEDAEEALRQATPNDMHRFLNWCLKLQYNPDGRRYKGTKQASAFKGDWKYFRGYYQRVTKHEMSDDMAAAVRTGLRHLIDKHGLNTQPRANTPVYIEDMVPFNETILQTTEKRFHLGFQRISLCLYNTIGLFTVNRKQAMLHLQFKHLQLSLQRDPRGGPPVPMVELEPNFVKSVLGMAKLNTFALPEIVYGVSLVFSPHVLLFSILFFIQALEAPDLKSMEDLRRLFIEDDRQEMPLPLKREMDNYYVFPTVAVVDGQSRILWETQMSGSTLDGHLRTLSEIHGFLNHFFSHQFRYGGGSLLDQSGFVSEAQRNVIMAHANSRTFINHYRVRRHTGLQEIMCGLNPDEEFSRAVTRMSRWIDRRRPRYLNDSDRALVEKDPELQAAVRRQVDLENQCDHPDQPNLREMLQDQERKVRNLRRSLQEKRRKEVRRDFSRKQAVIDIQRQWTGRAVDNESAREVLRQEFTMPQQQILAVEAFLTWPVSDSLDDEWARRNKAVAAAVQYCGFAEGGPLRGRRKRSAPSEDEGQLASAPPLKRKFGGRSPVPVWQGTMVDSKGQAKESKPVVCFQCCKGYSDHNGVKRHFRASHLKDRKCNSCDDTEFHHQMHIQAHAHLVHQLRT</sequence>
<evidence type="ECO:0000256" key="1">
    <source>
        <dbReference type="PROSITE-ProRule" id="PRU00042"/>
    </source>
</evidence>
<protein>
    <submittedName>
        <fullName evidence="6">C2H2 finger domain protein</fullName>
    </submittedName>
</protein>
<accession>A0ABR4KCF0</accession>
<dbReference type="InterPro" id="IPR021842">
    <property type="entry name" value="DUF3435"/>
</dbReference>
<evidence type="ECO:0000256" key="4">
    <source>
        <dbReference type="SAM" id="Phobius"/>
    </source>
</evidence>
<feature type="region of interest" description="Disordered" evidence="3">
    <location>
        <begin position="1"/>
        <end position="34"/>
    </location>
</feature>
<dbReference type="PROSITE" id="PS00028">
    <property type="entry name" value="ZINC_FINGER_C2H2_1"/>
    <property type="match status" value="1"/>
</dbReference>
<evidence type="ECO:0000256" key="3">
    <source>
        <dbReference type="SAM" id="MobiDB-lite"/>
    </source>
</evidence>
<comment type="caution">
    <text evidence="6">The sequence shown here is derived from an EMBL/GenBank/DDBJ whole genome shotgun (WGS) entry which is preliminary data.</text>
</comment>
<dbReference type="EMBL" id="JBFXLR010000024">
    <property type="protein sequence ID" value="KAL2848967.1"/>
    <property type="molecule type" value="Genomic_DNA"/>
</dbReference>
<evidence type="ECO:0000256" key="2">
    <source>
        <dbReference type="SAM" id="Coils"/>
    </source>
</evidence>
<feature type="region of interest" description="Disordered" evidence="3">
    <location>
        <begin position="574"/>
        <end position="602"/>
    </location>
</feature>
<evidence type="ECO:0000259" key="5">
    <source>
        <dbReference type="PROSITE" id="PS50157"/>
    </source>
</evidence>
<dbReference type="PANTHER" id="PTHR37535:SF2">
    <property type="entry name" value="FINGER DOMAIN PROTEIN, PUTATIVE (AFU_ORTHOLOGUE AFUA_6G09300)-RELATED"/>
    <property type="match status" value="1"/>
</dbReference>
<proteinExistence type="predicted"/>
<evidence type="ECO:0000313" key="6">
    <source>
        <dbReference type="EMBL" id="KAL2848967.1"/>
    </source>
</evidence>
<reference evidence="6 7" key="1">
    <citation type="submission" date="2024-07" db="EMBL/GenBank/DDBJ databases">
        <title>Section-level genome sequencing and comparative genomics of Aspergillus sections Usti and Cavernicolus.</title>
        <authorList>
            <consortium name="Lawrence Berkeley National Laboratory"/>
            <person name="Nybo J.L."/>
            <person name="Vesth T.C."/>
            <person name="Theobald S."/>
            <person name="Frisvad J.C."/>
            <person name="Larsen T.O."/>
            <person name="Kjaerboelling I."/>
            <person name="Rothschild-Mancinelli K."/>
            <person name="Lyhne E.K."/>
            <person name="Kogle M.E."/>
            <person name="Barry K."/>
            <person name="Clum A."/>
            <person name="Na H."/>
            <person name="Ledsgaard L."/>
            <person name="Lin J."/>
            <person name="Lipzen A."/>
            <person name="Kuo A."/>
            <person name="Riley R."/>
            <person name="Mondo S."/>
            <person name="LaButti K."/>
            <person name="Haridas S."/>
            <person name="Pangalinan J."/>
            <person name="Salamov A.A."/>
            <person name="Simmons B.A."/>
            <person name="Magnuson J.K."/>
            <person name="Chen J."/>
            <person name="Drula E."/>
            <person name="Henrissat B."/>
            <person name="Wiebenga A."/>
            <person name="Lubbers R.J."/>
            <person name="Gomes A.C."/>
            <person name="Macurrencykelacurrency M.R."/>
            <person name="Stajich J."/>
            <person name="Grigoriev I.V."/>
            <person name="Mortensen U.H."/>
            <person name="De vries R.P."/>
            <person name="Baker S.E."/>
            <person name="Andersen M.R."/>
        </authorList>
    </citation>
    <scope>NUCLEOTIDE SEQUENCE [LARGE SCALE GENOMIC DNA]</scope>
    <source>
        <strain evidence="6 7">CBS 756.74</strain>
    </source>
</reference>
<dbReference type="RefSeq" id="XP_070898502.1">
    <property type="nucleotide sequence ID" value="XM_071040281.1"/>
</dbReference>
<keyword evidence="2" id="KW-0175">Coiled coil</keyword>
<feature type="coiled-coil region" evidence="2">
    <location>
        <begin position="462"/>
        <end position="489"/>
    </location>
</feature>
<keyword evidence="1" id="KW-0479">Metal-binding</keyword>
<keyword evidence="4" id="KW-1133">Transmembrane helix</keyword>
<dbReference type="PANTHER" id="PTHR37535">
    <property type="entry name" value="FLUG DOMAIN PROTEIN"/>
    <property type="match status" value="1"/>
</dbReference>
<evidence type="ECO:0000313" key="7">
    <source>
        <dbReference type="Proteomes" id="UP001610444"/>
    </source>
</evidence>
<keyword evidence="4" id="KW-0812">Transmembrane</keyword>
<dbReference type="PROSITE" id="PS50157">
    <property type="entry name" value="ZINC_FINGER_C2H2_2"/>
    <property type="match status" value="1"/>
</dbReference>
<gene>
    <name evidence="6" type="ORF">BJX68DRAFT_238070</name>
</gene>
<feature type="transmembrane region" description="Helical" evidence="4">
    <location>
        <begin position="248"/>
        <end position="269"/>
    </location>
</feature>
<keyword evidence="1" id="KW-0862">Zinc</keyword>
<feature type="domain" description="C2H2-type" evidence="5">
    <location>
        <begin position="626"/>
        <end position="654"/>
    </location>
</feature>
<organism evidence="6 7">
    <name type="scientific">Aspergillus pseudodeflectus</name>
    <dbReference type="NCBI Taxonomy" id="176178"/>
    <lineage>
        <taxon>Eukaryota</taxon>
        <taxon>Fungi</taxon>
        <taxon>Dikarya</taxon>
        <taxon>Ascomycota</taxon>
        <taxon>Pezizomycotina</taxon>
        <taxon>Eurotiomycetes</taxon>
        <taxon>Eurotiomycetidae</taxon>
        <taxon>Eurotiales</taxon>
        <taxon>Aspergillaceae</taxon>
        <taxon>Aspergillus</taxon>
        <taxon>Aspergillus subgen. Nidulantes</taxon>
    </lineage>
</organism>
<name>A0ABR4KCF0_9EURO</name>
<feature type="compositionally biased region" description="Basic and acidic residues" evidence="3">
    <location>
        <begin position="1"/>
        <end position="10"/>
    </location>
</feature>
<keyword evidence="1" id="KW-0863">Zinc-finger</keyword>
<dbReference type="InterPro" id="IPR013087">
    <property type="entry name" value="Znf_C2H2_type"/>
</dbReference>
<dbReference type="Pfam" id="PF11917">
    <property type="entry name" value="DUF3435"/>
    <property type="match status" value="1"/>
</dbReference>